<dbReference type="EC" id="3.2.1.21" evidence="16"/>
<dbReference type="InterPro" id="IPR026891">
    <property type="entry name" value="Fn3-like"/>
</dbReference>
<feature type="compositionally biased region" description="Pro residues" evidence="17">
    <location>
        <begin position="702"/>
        <end position="715"/>
    </location>
</feature>
<dbReference type="PANTHER" id="PTHR42715">
    <property type="entry name" value="BETA-GLUCOSIDASE"/>
    <property type="match status" value="1"/>
</dbReference>
<dbReference type="PANTHER" id="PTHR42715:SF20">
    <property type="entry name" value="BETA-GLUCOSIDASE E-RELATED"/>
    <property type="match status" value="1"/>
</dbReference>
<dbReference type="InterPro" id="IPR036881">
    <property type="entry name" value="Glyco_hydro_3_C_sf"/>
</dbReference>
<keyword evidence="7 16" id="KW-0378">Hydrolase</keyword>
<keyword evidence="13 16" id="KW-0326">Glycosidase</keyword>
<dbReference type="Pfam" id="PF01915">
    <property type="entry name" value="Glyco_hydro_3_C"/>
    <property type="match status" value="1"/>
</dbReference>
<dbReference type="InParanoid" id="A0A4S2MM49"/>
<dbReference type="GO" id="GO:0030245">
    <property type="term" value="P:cellulose catabolic process"/>
    <property type="evidence" value="ECO:0007669"/>
    <property type="project" value="UniProtKB-UniPathway"/>
</dbReference>
<dbReference type="SMART" id="SM01217">
    <property type="entry name" value="Fn3_like"/>
    <property type="match status" value="1"/>
</dbReference>
<organism evidence="19 20">
    <name type="scientific">Ascodesmis nigricans</name>
    <dbReference type="NCBI Taxonomy" id="341454"/>
    <lineage>
        <taxon>Eukaryota</taxon>
        <taxon>Fungi</taxon>
        <taxon>Dikarya</taxon>
        <taxon>Ascomycota</taxon>
        <taxon>Pezizomycotina</taxon>
        <taxon>Pezizomycetes</taxon>
        <taxon>Pezizales</taxon>
        <taxon>Ascodesmidaceae</taxon>
        <taxon>Ascodesmis</taxon>
    </lineage>
</organism>
<evidence type="ECO:0000256" key="12">
    <source>
        <dbReference type="ARBA" id="ARBA00023277"/>
    </source>
</evidence>
<dbReference type="InterPro" id="IPR017853">
    <property type="entry name" value="GH"/>
</dbReference>
<keyword evidence="10" id="KW-0472">Membrane</keyword>
<protein>
    <recommendedName>
        <fullName evidence="16">beta-glucosidase</fullName>
        <ecNumber evidence="16">3.2.1.21</ecNumber>
    </recommendedName>
</protein>
<evidence type="ECO:0000256" key="10">
    <source>
        <dbReference type="ARBA" id="ARBA00023136"/>
    </source>
</evidence>
<dbReference type="Pfam" id="PF14310">
    <property type="entry name" value="Fn3-like"/>
    <property type="match status" value="1"/>
</dbReference>
<evidence type="ECO:0000256" key="5">
    <source>
        <dbReference type="ARBA" id="ARBA00022475"/>
    </source>
</evidence>
<dbReference type="STRING" id="341454.A0A4S2MM49"/>
<keyword evidence="6" id="KW-0812">Transmembrane</keyword>
<dbReference type="AlphaFoldDB" id="A0A4S2MM49"/>
<dbReference type="InterPro" id="IPR001764">
    <property type="entry name" value="Glyco_hydro_3_N"/>
</dbReference>
<keyword evidence="20" id="KW-1185">Reference proteome</keyword>
<dbReference type="Gene3D" id="3.40.50.1700">
    <property type="entry name" value="Glycoside hydrolase family 3 C-terminal domain"/>
    <property type="match status" value="1"/>
</dbReference>
<evidence type="ECO:0000256" key="8">
    <source>
        <dbReference type="ARBA" id="ARBA00022968"/>
    </source>
</evidence>
<evidence type="ECO:0000256" key="2">
    <source>
        <dbReference type="ARBA" id="ARBA00004401"/>
    </source>
</evidence>
<sequence>MRRQDGAATTSPPWYPAPKGGTAKSWEEAYRKAAELVGGLSLVEKALTPIGTGWAMGPCVGNTGPVPGKFPSLCLQDGPLGVRFADLITAFPAGITAGSTWNRDLIRRRGAAMAAEQKAKGVNVLLGPSMGALGKFPAGGRNWEGFGSDPYLQGVASYEAITGIQSQGVIATAKHWVANEQEHFRQGVDAISSNIDDRTMHEIYMWPFADSVKAEVGSVMCSYNKVNNSAACQNAYLQNGLLKDELGFQGFIMSDWGAQMSGVASVLAGMDMTMPGDGIDWDQRNSLLGPELTKAVLNSSVPMDRLDDMVTRIVATWYKLGQDSGYPEPNFSSWSKDDTGFIYWGSGEAPIGVINQHIDVRADHASLAREIAAEGTVLLKNDRNTLPLQQPMKIGVYGEDAILIDGNPNLCPDRGCNRGTLMMGWGSGTVDINDPKEPLAEIRAKAATYGGVVEAVTDNNDIAAISSSAKKQDVCIVFINAAAGEGYLSWENVYGDRPNLDAQKNGDNVVIAVANNCDNTIVVVHSVGPVVMEKWVTKRQVRSILWANLPGQESGSSLVDILWGDVNPSGKLPYTIGRSLEDYGPGAQILYESNNGNRPQQDFEDGLFIDYRYFDREKIQPRYEFGFGLSYTTFSYSPITITKLRPFTSHPSPRPPPESTPPEYNSTIPPVDSTHPPGSFTPINRLIYPYLPAGSSITPGPYPYPDGYTTPPPLSPAGGAQGGNPSLWDPLLRVSFTLTNTGPVAGAEVAQLYVVPPTDSGVVMPVRQLRGFEKVFLQPGESRVVEMELTRREVSFWDIEGQSWRVPVPGVGVTVGESSRKGHGRGFVYLDRE</sequence>
<dbReference type="InterPro" id="IPR036962">
    <property type="entry name" value="Glyco_hydro_3_N_sf"/>
</dbReference>
<dbReference type="SUPFAM" id="SSF51445">
    <property type="entry name" value="(Trans)glycosidases"/>
    <property type="match status" value="1"/>
</dbReference>
<keyword evidence="12 16" id="KW-0119">Carbohydrate metabolism</keyword>
<dbReference type="Gene3D" id="2.60.40.10">
    <property type="entry name" value="Immunoglobulins"/>
    <property type="match status" value="1"/>
</dbReference>
<dbReference type="InterPro" id="IPR002772">
    <property type="entry name" value="Glyco_hydro_3_C"/>
</dbReference>
<comment type="subcellular location">
    <subcellularLocation>
        <location evidence="2">Cell membrane</location>
        <topology evidence="2">Single-pass type II membrane protein</topology>
    </subcellularLocation>
</comment>
<name>A0A4S2MM49_9PEZI</name>
<evidence type="ECO:0000256" key="4">
    <source>
        <dbReference type="ARBA" id="ARBA00005336"/>
    </source>
</evidence>
<gene>
    <name evidence="19" type="ORF">EX30DRAFT_310255</name>
</gene>
<feature type="region of interest" description="Disordered" evidence="17">
    <location>
        <begin position="702"/>
        <end position="722"/>
    </location>
</feature>
<evidence type="ECO:0000256" key="16">
    <source>
        <dbReference type="RuleBase" id="RU361161"/>
    </source>
</evidence>
<dbReference type="UniPathway" id="UPA00696"/>
<keyword evidence="11" id="KW-0325">Glycoprotein</keyword>
<comment type="catalytic activity">
    <reaction evidence="1 16">
        <text>Hydrolysis of terminal, non-reducing beta-D-glucosyl residues with release of beta-D-glucose.</text>
        <dbReference type="EC" id="3.2.1.21"/>
    </reaction>
</comment>
<dbReference type="SUPFAM" id="SSF52279">
    <property type="entry name" value="Beta-D-glucan exohydrolase, C-terminal domain"/>
    <property type="match status" value="1"/>
</dbReference>
<evidence type="ECO:0000256" key="17">
    <source>
        <dbReference type="SAM" id="MobiDB-lite"/>
    </source>
</evidence>
<keyword evidence="14 16" id="KW-0624">Polysaccharide degradation</keyword>
<dbReference type="EMBL" id="ML220144">
    <property type="protein sequence ID" value="TGZ78166.1"/>
    <property type="molecule type" value="Genomic_DNA"/>
</dbReference>
<dbReference type="InterPro" id="IPR050288">
    <property type="entry name" value="Cellulose_deg_GH3"/>
</dbReference>
<evidence type="ECO:0000259" key="18">
    <source>
        <dbReference type="SMART" id="SM01217"/>
    </source>
</evidence>
<dbReference type="FunFam" id="3.40.50.1700:FF:000003">
    <property type="entry name" value="Probable beta-glucosidase"/>
    <property type="match status" value="1"/>
</dbReference>
<evidence type="ECO:0000256" key="9">
    <source>
        <dbReference type="ARBA" id="ARBA00022989"/>
    </source>
</evidence>
<evidence type="ECO:0000313" key="20">
    <source>
        <dbReference type="Proteomes" id="UP000298138"/>
    </source>
</evidence>
<feature type="region of interest" description="Disordered" evidence="17">
    <location>
        <begin position="1"/>
        <end position="21"/>
    </location>
</feature>
<comment type="similarity">
    <text evidence="4 16">Belongs to the glycosyl hydrolase 3 family.</text>
</comment>
<accession>A0A4S2MM49</accession>
<evidence type="ECO:0000256" key="11">
    <source>
        <dbReference type="ARBA" id="ARBA00023180"/>
    </source>
</evidence>
<evidence type="ECO:0000256" key="15">
    <source>
        <dbReference type="ARBA" id="ARBA00024983"/>
    </source>
</evidence>
<evidence type="ECO:0000256" key="3">
    <source>
        <dbReference type="ARBA" id="ARBA00004987"/>
    </source>
</evidence>
<dbReference type="Pfam" id="PF00933">
    <property type="entry name" value="Glyco_hydro_3"/>
    <property type="match status" value="1"/>
</dbReference>
<reference evidence="19 20" key="1">
    <citation type="submission" date="2019-04" db="EMBL/GenBank/DDBJ databases">
        <title>Comparative genomics and transcriptomics to analyze fruiting body development in filamentous ascomycetes.</title>
        <authorList>
            <consortium name="DOE Joint Genome Institute"/>
            <person name="Lutkenhaus R."/>
            <person name="Traeger S."/>
            <person name="Breuer J."/>
            <person name="Kuo A."/>
            <person name="Lipzen A."/>
            <person name="Pangilinan J."/>
            <person name="Dilworth D."/>
            <person name="Sandor L."/>
            <person name="Poggeler S."/>
            <person name="Barry K."/>
            <person name="Grigoriev I.V."/>
            <person name="Nowrousian M."/>
        </authorList>
    </citation>
    <scope>NUCLEOTIDE SEQUENCE [LARGE SCALE GENOMIC DNA]</scope>
    <source>
        <strain evidence="19 20">CBS 389.68</strain>
    </source>
</reference>
<dbReference type="Proteomes" id="UP000298138">
    <property type="component" value="Unassembled WGS sequence"/>
</dbReference>
<dbReference type="PROSITE" id="PS00775">
    <property type="entry name" value="GLYCOSYL_HYDROL_F3"/>
    <property type="match status" value="1"/>
</dbReference>
<dbReference type="OrthoDB" id="416222at2759"/>
<evidence type="ECO:0000256" key="14">
    <source>
        <dbReference type="ARBA" id="ARBA00023326"/>
    </source>
</evidence>
<dbReference type="GO" id="GO:0008422">
    <property type="term" value="F:beta-glucosidase activity"/>
    <property type="evidence" value="ECO:0007669"/>
    <property type="project" value="UniProtKB-EC"/>
</dbReference>
<evidence type="ECO:0000256" key="13">
    <source>
        <dbReference type="ARBA" id="ARBA00023295"/>
    </source>
</evidence>
<keyword evidence="9" id="KW-1133">Transmembrane helix</keyword>
<evidence type="ECO:0000256" key="7">
    <source>
        <dbReference type="ARBA" id="ARBA00022801"/>
    </source>
</evidence>
<dbReference type="FunFam" id="3.20.20.300:FF:000002">
    <property type="entry name" value="Probable beta-glucosidase"/>
    <property type="match status" value="1"/>
</dbReference>
<dbReference type="Gene3D" id="3.20.20.300">
    <property type="entry name" value="Glycoside hydrolase, family 3, N-terminal domain"/>
    <property type="match status" value="1"/>
</dbReference>
<evidence type="ECO:0000256" key="6">
    <source>
        <dbReference type="ARBA" id="ARBA00022692"/>
    </source>
</evidence>
<feature type="region of interest" description="Disordered" evidence="17">
    <location>
        <begin position="645"/>
        <end position="676"/>
    </location>
</feature>
<proteinExistence type="inferred from homology"/>
<dbReference type="InterPro" id="IPR013783">
    <property type="entry name" value="Ig-like_fold"/>
</dbReference>
<feature type="domain" description="Fibronectin type III-like" evidence="18">
    <location>
        <begin position="748"/>
        <end position="819"/>
    </location>
</feature>
<keyword evidence="8" id="KW-0735">Signal-anchor</keyword>
<comment type="pathway">
    <text evidence="3 16">Glycan metabolism; cellulose degradation.</text>
</comment>
<dbReference type="InterPro" id="IPR019800">
    <property type="entry name" value="Glyco_hydro_3_AS"/>
</dbReference>
<keyword evidence="5" id="KW-1003">Cell membrane</keyword>
<evidence type="ECO:0000313" key="19">
    <source>
        <dbReference type="EMBL" id="TGZ78166.1"/>
    </source>
</evidence>
<evidence type="ECO:0000256" key="1">
    <source>
        <dbReference type="ARBA" id="ARBA00000448"/>
    </source>
</evidence>
<dbReference type="PRINTS" id="PR00133">
    <property type="entry name" value="GLHYDRLASE3"/>
</dbReference>
<dbReference type="GO" id="GO:0005886">
    <property type="term" value="C:plasma membrane"/>
    <property type="evidence" value="ECO:0007669"/>
    <property type="project" value="UniProtKB-SubCell"/>
</dbReference>
<comment type="function">
    <text evidence="15">Beta-glucosidases are one of a number of cellulolytic enzymes involved in the degradation of cellulosic biomass. Catalyzes the last step releasing glucose from the inhibitory cellobiose.</text>
</comment>